<dbReference type="Pfam" id="PF25231">
    <property type="entry name" value="DUF7847"/>
    <property type="match status" value="1"/>
</dbReference>
<dbReference type="PANTHER" id="PTHR40076:SF1">
    <property type="entry name" value="MEMBRANE PROTEIN"/>
    <property type="match status" value="1"/>
</dbReference>
<name>A0A2Z3HXW3_9CAUL</name>
<feature type="transmembrane region" description="Helical" evidence="1">
    <location>
        <begin position="182"/>
        <end position="208"/>
    </location>
</feature>
<dbReference type="AlphaFoldDB" id="A0A2Z3HXW3"/>
<keyword evidence="1" id="KW-1133">Transmembrane helix</keyword>
<reference evidence="4" key="1">
    <citation type="submission" date="2018-05" db="EMBL/GenBank/DDBJ databases">
        <title>Genome sequencing of Phenylobacterium sp. HYN0004.</title>
        <authorList>
            <person name="Yi H."/>
            <person name="Baek C."/>
        </authorList>
    </citation>
    <scope>NUCLEOTIDE SEQUENCE [LARGE SCALE GENOMIC DNA]</scope>
    <source>
        <strain evidence="4">HYN0004</strain>
    </source>
</reference>
<dbReference type="OrthoDB" id="7472950at2"/>
<dbReference type="KEGG" id="phb:HYN04_10180"/>
<feature type="transmembrane region" description="Helical" evidence="1">
    <location>
        <begin position="49"/>
        <end position="69"/>
    </location>
</feature>
<gene>
    <name evidence="3" type="ORF">HYN04_10180</name>
</gene>
<dbReference type="RefSeq" id="WP_110450656.1">
    <property type="nucleotide sequence ID" value="NZ_CP029479.1"/>
</dbReference>
<feature type="transmembrane region" description="Helical" evidence="1">
    <location>
        <begin position="157"/>
        <end position="176"/>
    </location>
</feature>
<dbReference type="PANTHER" id="PTHR40076">
    <property type="entry name" value="MEMBRANE PROTEIN-RELATED"/>
    <property type="match status" value="1"/>
</dbReference>
<organism evidence="3 4">
    <name type="scientific">Phenylobacterium parvum</name>
    <dbReference type="NCBI Taxonomy" id="2201350"/>
    <lineage>
        <taxon>Bacteria</taxon>
        <taxon>Pseudomonadati</taxon>
        <taxon>Pseudomonadota</taxon>
        <taxon>Alphaproteobacteria</taxon>
        <taxon>Caulobacterales</taxon>
        <taxon>Caulobacteraceae</taxon>
        <taxon>Phenylobacterium</taxon>
    </lineage>
</organism>
<keyword evidence="1" id="KW-0472">Membrane</keyword>
<keyword evidence="1" id="KW-0812">Transmembrane</keyword>
<dbReference type="InterPro" id="IPR057169">
    <property type="entry name" value="DUF7847"/>
</dbReference>
<dbReference type="InterPro" id="IPR010380">
    <property type="entry name" value="DUF975"/>
</dbReference>
<proteinExistence type="predicted"/>
<accession>A0A2Z3HXW3</accession>
<evidence type="ECO:0000313" key="4">
    <source>
        <dbReference type="Proteomes" id="UP000247763"/>
    </source>
</evidence>
<feature type="domain" description="DUF7847" evidence="2">
    <location>
        <begin position="87"/>
        <end position="214"/>
    </location>
</feature>
<protein>
    <recommendedName>
        <fullName evidence="2">DUF7847 domain-containing protein</fullName>
    </recommendedName>
</protein>
<sequence>MTDITMAPGKLNVGAIFSQAFATFQSKLLFFVFAGLMFGLPGLVANGPLLLIGILLTLAVGAVTDILTVRATTGPLGADAGTEFVPAVQAALPKFLPVFLTSLLVWIFVTLGLIVLVVPGVFLAVMLTVSTVACILEDRPPMEALKRSRELTRGNRWRLLGLVLILLLFYTAAGLLGEIPTAGIGALVAPVVSAAAGGLLGVFGTIVVTHTFLELRRLNEASAPAPLV</sequence>
<dbReference type="EMBL" id="CP029479">
    <property type="protein sequence ID" value="AWM78090.1"/>
    <property type="molecule type" value="Genomic_DNA"/>
</dbReference>
<evidence type="ECO:0000259" key="2">
    <source>
        <dbReference type="Pfam" id="PF25231"/>
    </source>
</evidence>
<evidence type="ECO:0000313" key="3">
    <source>
        <dbReference type="EMBL" id="AWM78090.1"/>
    </source>
</evidence>
<dbReference type="Proteomes" id="UP000247763">
    <property type="component" value="Chromosome"/>
</dbReference>
<evidence type="ECO:0000256" key="1">
    <source>
        <dbReference type="SAM" id="Phobius"/>
    </source>
</evidence>
<feature type="transmembrane region" description="Helical" evidence="1">
    <location>
        <begin position="103"/>
        <end position="136"/>
    </location>
</feature>
<feature type="transmembrane region" description="Helical" evidence="1">
    <location>
        <begin position="16"/>
        <end position="37"/>
    </location>
</feature>
<keyword evidence="4" id="KW-1185">Reference proteome</keyword>